<feature type="region of interest" description="Disordered" evidence="5">
    <location>
        <begin position="160"/>
        <end position="182"/>
    </location>
</feature>
<evidence type="ECO:0000256" key="2">
    <source>
        <dbReference type="ARBA" id="ARBA00022525"/>
    </source>
</evidence>
<evidence type="ECO:0000256" key="5">
    <source>
        <dbReference type="SAM" id="MobiDB-lite"/>
    </source>
</evidence>
<feature type="signal peptide" evidence="6">
    <location>
        <begin position="1"/>
        <end position="20"/>
    </location>
</feature>
<organism evidence="8 9">
    <name type="scientific">Rhizoctonia solani</name>
    <dbReference type="NCBI Taxonomy" id="456999"/>
    <lineage>
        <taxon>Eukaryota</taxon>
        <taxon>Fungi</taxon>
        <taxon>Dikarya</taxon>
        <taxon>Basidiomycota</taxon>
        <taxon>Agaricomycotina</taxon>
        <taxon>Agaricomycetes</taxon>
        <taxon>Cantharellales</taxon>
        <taxon>Ceratobasidiaceae</taxon>
        <taxon>Rhizoctonia</taxon>
    </lineage>
</organism>
<dbReference type="Pfam" id="PF05730">
    <property type="entry name" value="CFEM"/>
    <property type="match status" value="1"/>
</dbReference>
<evidence type="ECO:0000256" key="6">
    <source>
        <dbReference type="SAM" id="SignalP"/>
    </source>
</evidence>
<gene>
    <name evidence="8" type="ORF">RSOLAG22IIIB_11930</name>
</gene>
<keyword evidence="4" id="KW-1015">Disulfide bond</keyword>
<dbReference type="GO" id="GO:0005576">
    <property type="term" value="C:extracellular region"/>
    <property type="evidence" value="ECO:0007669"/>
    <property type="project" value="UniProtKB-SubCell"/>
</dbReference>
<dbReference type="EMBL" id="CYGV01001593">
    <property type="protein sequence ID" value="CUA75701.1"/>
    <property type="molecule type" value="Genomic_DNA"/>
</dbReference>
<keyword evidence="3 6" id="KW-0732">Signal</keyword>
<reference evidence="8 9" key="1">
    <citation type="submission" date="2015-07" db="EMBL/GenBank/DDBJ databases">
        <authorList>
            <person name="Noorani M."/>
        </authorList>
    </citation>
    <scope>NUCLEOTIDE SEQUENCE [LARGE SCALE GENOMIC DNA]</scope>
    <source>
        <strain evidence="8">BBA 69670</strain>
    </source>
</reference>
<keyword evidence="2" id="KW-0964">Secreted</keyword>
<evidence type="ECO:0000259" key="7">
    <source>
        <dbReference type="Pfam" id="PF05730"/>
    </source>
</evidence>
<evidence type="ECO:0000313" key="9">
    <source>
        <dbReference type="Proteomes" id="UP000044841"/>
    </source>
</evidence>
<keyword evidence="9" id="KW-1185">Reference proteome</keyword>
<protein>
    <recommendedName>
        <fullName evidence="7">CFEM domain-containing protein</fullName>
    </recommendedName>
</protein>
<sequence length="182" mass="18906">MRFLFLVYFFSSLSAIFALANDADQMVLGDLRTIKLFEPTPTVSPQVDPIGTDEVNMNTREDIASPPRTAPFVTATSGPGAGGGATCVQGCLARAASQVGCGGSANFWCVCKKGAYVGKAWDCFGQSGCPGSDIGKALGDLNVACRPFRGFAASVDEIPESPMITPEGTPAVGFGSSKHDEL</sequence>
<evidence type="ECO:0000256" key="3">
    <source>
        <dbReference type="ARBA" id="ARBA00022729"/>
    </source>
</evidence>
<dbReference type="InterPro" id="IPR008427">
    <property type="entry name" value="Extracellular_membr_CFEM_dom"/>
</dbReference>
<dbReference type="AlphaFoldDB" id="A0A0K6GB48"/>
<accession>A0A0K6GB48</accession>
<evidence type="ECO:0000256" key="1">
    <source>
        <dbReference type="ARBA" id="ARBA00004613"/>
    </source>
</evidence>
<dbReference type="Proteomes" id="UP000044841">
    <property type="component" value="Unassembled WGS sequence"/>
</dbReference>
<evidence type="ECO:0000256" key="4">
    <source>
        <dbReference type="ARBA" id="ARBA00023157"/>
    </source>
</evidence>
<evidence type="ECO:0000313" key="8">
    <source>
        <dbReference type="EMBL" id="CUA75701.1"/>
    </source>
</evidence>
<name>A0A0K6GB48_9AGAM</name>
<feature type="chain" id="PRO_5005503134" description="CFEM domain-containing protein" evidence="6">
    <location>
        <begin position="21"/>
        <end position="182"/>
    </location>
</feature>
<feature type="domain" description="CFEM" evidence="7">
    <location>
        <begin position="86"/>
        <end position="145"/>
    </location>
</feature>
<proteinExistence type="predicted"/>
<comment type="subcellular location">
    <subcellularLocation>
        <location evidence="1">Secreted</location>
    </subcellularLocation>
</comment>